<gene>
    <name evidence="1" type="ORF">CALMAC_LOCUS13925</name>
</gene>
<proteinExistence type="predicted"/>
<sequence length="241" mass="27148">MNSDLIDVSEECEIKKIAPLKKNENVFQAIVQVGKASYGKLLKAGNVFIELDCCKVFDAVQVSRCFNCNGFSHSSKACRKEVTCPRCSENHELKACKSNSLKCINCVSCRNEDGHDIKVDHAAWDLNNCLSFKNACDRLKSDILDKMELSKVNEIGVGINKKPRIKLNDLQINVAYPILKAKLVDEPYGEVILVTLESNIVFLPRRATDQTKKLLDKFNSGQYTLMYTGMRDIGKPYQMNE</sequence>
<name>A0A653D2S4_CALMS</name>
<accession>A0A653D2S4</accession>
<reference evidence="1 2" key="1">
    <citation type="submission" date="2019-01" db="EMBL/GenBank/DDBJ databases">
        <authorList>
            <person name="Sayadi A."/>
        </authorList>
    </citation>
    <scope>NUCLEOTIDE SEQUENCE [LARGE SCALE GENOMIC DNA]</scope>
</reference>
<dbReference type="EMBL" id="CAACVG010009890">
    <property type="protein sequence ID" value="VEN54457.1"/>
    <property type="molecule type" value="Genomic_DNA"/>
</dbReference>
<protein>
    <submittedName>
        <fullName evidence="1">Uncharacterized protein</fullName>
    </submittedName>
</protein>
<dbReference type="AlphaFoldDB" id="A0A653D2S4"/>
<organism evidence="1 2">
    <name type="scientific">Callosobruchus maculatus</name>
    <name type="common">Southern cowpea weevil</name>
    <name type="synonym">Pulse bruchid</name>
    <dbReference type="NCBI Taxonomy" id="64391"/>
    <lineage>
        <taxon>Eukaryota</taxon>
        <taxon>Metazoa</taxon>
        <taxon>Ecdysozoa</taxon>
        <taxon>Arthropoda</taxon>
        <taxon>Hexapoda</taxon>
        <taxon>Insecta</taxon>
        <taxon>Pterygota</taxon>
        <taxon>Neoptera</taxon>
        <taxon>Endopterygota</taxon>
        <taxon>Coleoptera</taxon>
        <taxon>Polyphaga</taxon>
        <taxon>Cucujiformia</taxon>
        <taxon>Chrysomeloidea</taxon>
        <taxon>Chrysomelidae</taxon>
        <taxon>Bruchinae</taxon>
        <taxon>Bruchini</taxon>
        <taxon>Callosobruchus</taxon>
    </lineage>
</organism>
<dbReference type="Proteomes" id="UP000410492">
    <property type="component" value="Unassembled WGS sequence"/>
</dbReference>
<evidence type="ECO:0000313" key="2">
    <source>
        <dbReference type="Proteomes" id="UP000410492"/>
    </source>
</evidence>
<dbReference type="OrthoDB" id="6784066at2759"/>
<evidence type="ECO:0000313" key="1">
    <source>
        <dbReference type="EMBL" id="VEN54457.1"/>
    </source>
</evidence>
<keyword evidence="2" id="KW-1185">Reference proteome</keyword>